<dbReference type="InterPro" id="IPR020904">
    <property type="entry name" value="Sc_DH/Rdtase_CS"/>
</dbReference>
<dbReference type="OrthoDB" id="9804774at2"/>
<sequence length="304" mass="31978">MNHPSKPISLSGQVAIVTGSGRGLGLAFAQALARAGARVVVNDIDPATAEAAVASILAEGGQAVHEVVPVGTAEAADRLVSKAVDTWGRLDILCANAGILRDRVLWNMSDEDFDAVIHTHLRGTFTCARSAVRRMREQGQGGRLLLIASPAGQRGNFGQTSYSAAKAGIAGFARTWAMECAKSAITVNAIVPVAYTQMVVSMPAFAPYAEAVARGEPLPTELRQRMGLGTSADVAPLLVFLASEQARHITGQCIGLGGDKLSLWSHPQELRSAYREGGWSAEDIARVWDSSVGIEPQSLGMPPL</sequence>
<dbReference type="InterPro" id="IPR002347">
    <property type="entry name" value="SDR_fam"/>
</dbReference>
<dbReference type="InterPro" id="IPR057326">
    <property type="entry name" value="KR_dom"/>
</dbReference>
<dbReference type="FunFam" id="3.40.50.720:FF:000084">
    <property type="entry name" value="Short-chain dehydrogenase reductase"/>
    <property type="match status" value="1"/>
</dbReference>
<dbReference type="Proteomes" id="UP000238326">
    <property type="component" value="Unassembled WGS sequence"/>
</dbReference>
<proteinExistence type="inferred from homology"/>
<dbReference type="SMART" id="SM00822">
    <property type="entry name" value="PKS_KR"/>
    <property type="match status" value="1"/>
</dbReference>
<evidence type="ECO:0000256" key="3">
    <source>
        <dbReference type="RuleBase" id="RU000363"/>
    </source>
</evidence>
<evidence type="ECO:0000256" key="1">
    <source>
        <dbReference type="ARBA" id="ARBA00006484"/>
    </source>
</evidence>
<comment type="caution">
    <text evidence="5">The sequence shown here is derived from an EMBL/GenBank/DDBJ whole genome shotgun (WGS) entry which is preliminary data.</text>
</comment>
<keyword evidence="6" id="KW-1185">Reference proteome</keyword>
<dbReference type="PRINTS" id="PR00081">
    <property type="entry name" value="GDHRDH"/>
</dbReference>
<dbReference type="PANTHER" id="PTHR45024:SF2">
    <property type="entry name" value="SCP2 DOMAIN-CONTAINING PROTEIN"/>
    <property type="match status" value="1"/>
</dbReference>
<dbReference type="Pfam" id="PF00106">
    <property type="entry name" value="adh_short"/>
    <property type="match status" value="1"/>
</dbReference>
<dbReference type="InterPro" id="IPR051687">
    <property type="entry name" value="Peroxisomal_Beta-Oxidation"/>
</dbReference>
<dbReference type="AlphaFoldDB" id="A0A2S9KGP5"/>
<name>A0A2S9KGP5_9BURK</name>
<dbReference type="GO" id="GO:0016491">
    <property type="term" value="F:oxidoreductase activity"/>
    <property type="evidence" value="ECO:0007669"/>
    <property type="project" value="UniProtKB-KW"/>
</dbReference>
<evidence type="ECO:0000259" key="4">
    <source>
        <dbReference type="SMART" id="SM00822"/>
    </source>
</evidence>
<keyword evidence="2" id="KW-0560">Oxidoreductase</keyword>
<dbReference type="PRINTS" id="PR00080">
    <property type="entry name" value="SDRFAMILY"/>
</dbReference>
<feature type="domain" description="Ketoreductase" evidence="4">
    <location>
        <begin position="13"/>
        <end position="195"/>
    </location>
</feature>
<comment type="similarity">
    <text evidence="1 3">Belongs to the short-chain dehydrogenases/reductases (SDR) family.</text>
</comment>
<dbReference type="PROSITE" id="PS00061">
    <property type="entry name" value="ADH_SHORT"/>
    <property type="match status" value="1"/>
</dbReference>
<dbReference type="EMBL" id="PVLR01000013">
    <property type="protein sequence ID" value="PRD69545.1"/>
    <property type="molecule type" value="Genomic_DNA"/>
</dbReference>
<reference evidence="5 6" key="1">
    <citation type="submission" date="2018-03" db="EMBL/GenBank/DDBJ databases">
        <title>Comparative genomics illustrates the genes involved in a hyperalkaliphilic mechanisms of Serpentinomonas isolated from highly-alkaline calcium-rich serpentinized springs.</title>
        <authorList>
            <person name="Suzuki S."/>
            <person name="Ishii S."/>
            <person name="Walworth N."/>
            <person name="Bird L."/>
            <person name="Kuenen J.G."/>
            <person name="Nealson K.H."/>
        </authorList>
    </citation>
    <scope>NUCLEOTIDE SEQUENCE [LARGE SCALE GENOMIC DNA]</scope>
    <source>
        <strain evidence="5 6">83</strain>
    </source>
</reference>
<dbReference type="PANTHER" id="PTHR45024">
    <property type="entry name" value="DEHYDROGENASES, SHORT CHAIN"/>
    <property type="match status" value="1"/>
</dbReference>
<dbReference type="Gene3D" id="3.40.50.720">
    <property type="entry name" value="NAD(P)-binding Rossmann-like Domain"/>
    <property type="match status" value="1"/>
</dbReference>
<dbReference type="SUPFAM" id="SSF51735">
    <property type="entry name" value="NAD(P)-binding Rossmann-fold domains"/>
    <property type="match status" value="1"/>
</dbReference>
<organism evidence="5 6">
    <name type="scientific">Malikia spinosa</name>
    <dbReference type="NCBI Taxonomy" id="86180"/>
    <lineage>
        <taxon>Bacteria</taxon>
        <taxon>Pseudomonadati</taxon>
        <taxon>Pseudomonadota</taxon>
        <taxon>Betaproteobacteria</taxon>
        <taxon>Burkholderiales</taxon>
        <taxon>Comamonadaceae</taxon>
        <taxon>Malikia</taxon>
    </lineage>
</organism>
<evidence type="ECO:0000256" key="2">
    <source>
        <dbReference type="ARBA" id="ARBA00023002"/>
    </source>
</evidence>
<evidence type="ECO:0000313" key="6">
    <source>
        <dbReference type="Proteomes" id="UP000238326"/>
    </source>
</evidence>
<dbReference type="RefSeq" id="WP_105728951.1">
    <property type="nucleotide sequence ID" value="NZ_PVLR01000013.1"/>
</dbReference>
<protein>
    <submittedName>
        <fullName evidence="5">3-oxoacyl-ACP reductase</fullName>
    </submittedName>
</protein>
<evidence type="ECO:0000313" key="5">
    <source>
        <dbReference type="EMBL" id="PRD69545.1"/>
    </source>
</evidence>
<dbReference type="InterPro" id="IPR036291">
    <property type="entry name" value="NAD(P)-bd_dom_sf"/>
</dbReference>
<accession>A0A2S9KGP5</accession>
<gene>
    <name evidence="5" type="ORF">C6P61_05495</name>
</gene>